<evidence type="ECO:0000313" key="3">
    <source>
        <dbReference type="WBParaSite" id="TCNE_0001221401-mRNA-1"/>
    </source>
</evidence>
<dbReference type="PANTHER" id="PTHR44269">
    <property type="entry name" value="DEHYDROGENASE/REDUCTASE SDR FAMILY MEMBER 7-RELATED"/>
    <property type="match status" value="1"/>
</dbReference>
<dbReference type="EMBL" id="UYWY01021165">
    <property type="protein sequence ID" value="VDM43535.1"/>
    <property type="molecule type" value="Genomic_DNA"/>
</dbReference>
<gene>
    <name evidence="1" type="ORF">TCNE_LOCUS12214</name>
</gene>
<organism evidence="2 3">
    <name type="scientific">Toxocara canis</name>
    <name type="common">Canine roundworm</name>
    <dbReference type="NCBI Taxonomy" id="6265"/>
    <lineage>
        <taxon>Eukaryota</taxon>
        <taxon>Metazoa</taxon>
        <taxon>Ecdysozoa</taxon>
        <taxon>Nematoda</taxon>
        <taxon>Chromadorea</taxon>
        <taxon>Rhabditida</taxon>
        <taxon>Spirurina</taxon>
        <taxon>Ascaridomorpha</taxon>
        <taxon>Ascaridoidea</taxon>
        <taxon>Toxocaridae</taxon>
        <taxon>Toxocara</taxon>
    </lineage>
</organism>
<dbReference type="InterPro" id="IPR053011">
    <property type="entry name" value="SDR_family_member_7"/>
</dbReference>
<dbReference type="AlphaFoldDB" id="A0A183UUP4"/>
<reference evidence="3" key="1">
    <citation type="submission" date="2016-06" db="UniProtKB">
        <authorList>
            <consortium name="WormBaseParasite"/>
        </authorList>
    </citation>
    <scope>IDENTIFICATION</scope>
</reference>
<evidence type="ECO:0000313" key="2">
    <source>
        <dbReference type="Proteomes" id="UP000050794"/>
    </source>
</evidence>
<protein>
    <submittedName>
        <fullName evidence="3">Dehydrogenase/reductase SDR family member 7</fullName>
    </submittedName>
</protein>
<dbReference type="SUPFAM" id="SSF51735">
    <property type="entry name" value="NAD(P)-binding Rossmann-fold domains"/>
    <property type="match status" value="1"/>
</dbReference>
<dbReference type="InterPro" id="IPR002347">
    <property type="entry name" value="SDR_fam"/>
</dbReference>
<proteinExistence type="predicted"/>
<name>A0A183UUP4_TOXCA</name>
<sequence length="121" mass="13792">MMVFLVFFCFLGCLLAIVAFFLFSDSTLNLFLCEKFGISEDEYFTDKVVWVIGASSGIGEAISMRLARHRCRLVLSARRKDRLELVAQSCIGKRLPLLYSTEITFSMSHRFAPMLSQLVCF</sequence>
<reference evidence="1 2" key="2">
    <citation type="submission" date="2018-11" db="EMBL/GenBank/DDBJ databases">
        <authorList>
            <consortium name="Pathogen Informatics"/>
        </authorList>
    </citation>
    <scope>NUCLEOTIDE SEQUENCE [LARGE SCALE GENOMIC DNA]</scope>
</reference>
<dbReference type="PANTHER" id="PTHR44269:SF1">
    <property type="entry name" value="DEHYDROGENASE_REDUCTASE SDR FAMILY MEMBER 7"/>
    <property type="match status" value="1"/>
</dbReference>
<dbReference type="Pfam" id="PF00106">
    <property type="entry name" value="adh_short"/>
    <property type="match status" value="1"/>
</dbReference>
<dbReference type="Gene3D" id="3.40.50.720">
    <property type="entry name" value="NAD(P)-binding Rossmann-like Domain"/>
    <property type="match status" value="1"/>
</dbReference>
<dbReference type="Proteomes" id="UP000050794">
    <property type="component" value="Unassembled WGS sequence"/>
</dbReference>
<dbReference type="WBParaSite" id="TCNE_0001221401-mRNA-1">
    <property type="protein sequence ID" value="TCNE_0001221401-mRNA-1"/>
    <property type="gene ID" value="TCNE_0001221401"/>
</dbReference>
<accession>A0A183UUP4</accession>
<keyword evidence="2" id="KW-1185">Reference proteome</keyword>
<evidence type="ECO:0000313" key="1">
    <source>
        <dbReference type="EMBL" id="VDM43535.1"/>
    </source>
</evidence>
<dbReference type="InterPro" id="IPR036291">
    <property type="entry name" value="NAD(P)-bd_dom_sf"/>
</dbReference>